<evidence type="ECO:0000313" key="5">
    <source>
        <dbReference type="EMBL" id="CAE8737211.1"/>
    </source>
</evidence>
<organism evidence="5 6">
    <name type="scientific">Polarella glacialis</name>
    <name type="common">Dinoflagellate</name>
    <dbReference type="NCBI Taxonomy" id="89957"/>
    <lineage>
        <taxon>Eukaryota</taxon>
        <taxon>Sar</taxon>
        <taxon>Alveolata</taxon>
        <taxon>Dinophyceae</taxon>
        <taxon>Suessiales</taxon>
        <taxon>Suessiaceae</taxon>
        <taxon>Polarella</taxon>
    </lineage>
</organism>
<evidence type="ECO:0000256" key="3">
    <source>
        <dbReference type="PROSITE-ProRule" id="PRU00023"/>
    </source>
</evidence>
<evidence type="ECO:0000256" key="4">
    <source>
        <dbReference type="SAM" id="MobiDB-lite"/>
    </source>
</evidence>
<dbReference type="Pfam" id="PF00023">
    <property type="entry name" value="Ank"/>
    <property type="match status" value="2"/>
</dbReference>
<comment type="caution">
    <text evidence="5">The sequence shown here is derived from an EMBL/GenBank/DDBJ whole genome shotgun (WGS) entry which is preliminary data.</text>
</comment>
<name>A0A813LQR8_POLGL</name>
<feature type="region of interest" description="Disordered" evidence="4">
    <location>
        <begin position="1"/>
        <end position="56"/>
    </location>
</feature>
<dbReference type="PANTHER" id="PTHR24126:SF14">
    <property type="entry name" value="ANK_REP_REGION DOMAIN-CONTAINING PROTEIN"/>
    <property type="match status" value="1"/>
</dbReference>
<dbReference type="Proteomes" id="UP000626109">
    <property type="component" value="Unassembled WGS sequence"/>
</dbReference>
<feature type="repeat" description="ANK" evidence="3">
    <location>
        <begin position="129"/>
        <end position="161"/>
    </location>
</feature>
<dbReference type="InterPro" id="IPR036770">
    <property type="entry name" value="Ankyrin_rpt-contain_sf"/>
</dbReference>
<feature type="compositionally biased region" description="Low complexity" evidence="4">
    <location>
        <begin position="25"/>
        <end position="56"/>
    </location>
</feature>
<dbReference type="SUPFAM" id="SSF48403">
    <property type="entry name" value="Ankyrin repeat"/>
    <property type="match status" value="1"/>
</dbReference>
<dbReference type="AlphaFoldDB" id="A0A813LQR8"/>
<dbReference type="PROSITE" id="PS50297">
    <property type="entry name" value="ANK_REP_REGION"/>
    <property type="match status" value="2"/>
</dbReference>
<feature type="repeat" description="ANK" evidence="3">
    <location>
        <begin position="180"/>
        <end position="206"/>
    </location>
</feature>
<protein>
    <submittedName>
        <fullName evidence="5">Uncharacterized protein</fullName>
    </submittedName>
</protein>
<dbReference type="Gene3D" id="1.25.40.20">
    <property type="entry name" value="Ankyrin repeat-containing domain"/>
    <property type="match status" value="1"/>
</dbReference>
<dbReference type="InterPro" id="IPR002110">
    <property type="entry name" value="Ankyrin_rpt"/>
</dbReference>
<evidence type="ECO:0000313" key="6">
    <source>
        <dbReference type="Proteomes" id="UP000626109"/>
    </source>
</evidence>
<sequence>MADETTQCPVRQRSRSRDAEQRPQTSPATTSGTSGTSGSAGTSTSSTSGTSGSGRVLRLRRVATAAQEVLPPQPPEIVRSESHQAALFVAASRGEPRAVLRAIRRGANPSEVALSSCVCGLGEDQCVCLGYAPLHCASQAGCATAVSVLLEAGADLAVRSGRVLFALKSEDEKVGLAAVDGLTPLHVAAACGHREVVELLLLQRADPRQGAAEPSKTAFGLAAWAGQTEISELLREAARQEVAKRVTAMPARSRLTPGFTGISGISGISSAEAFLARQSPALLDNPRMEAIRARVRARQQAVEAAPVEEANALAKHL</sequence>
<evidence type="ECO:0000256" key="1">
    <source>
        <dbReference type="ARBA" id="ARBA00022737"/>
    </source>
</evidence>
<reference evidence="5" key="1">
    <citation type="submission" date="2021-02" db="EMBL/GenBank/DDBJ databases">
        <authorList>
            <person name="Dougan E. K."/>
            <person name="Rhodes N."/>
            <person name="Thang M."/>
            <person name="Chan C."/>
        </authorList>
    </citation>
    <scope>NUCLEOTIDE SEQUENCE</scope>
</reference>
<proteinExistence type="predicted"/>
<gene>
    <name evidence="5" type="ORF">PGLA2088_LOCUS48665</name>
</gene>
<dbReference type="SMART" id="SM00248">
    <property type="entry name" value="ANK"/>
    <property type="match status" value="4"/>
</dbReference>
<evidence type="ECO:0000256" key="2">
    <source>
        <dbReference type="ARBA" id="ARBA00023043"/>
    </source>
</evidence>
<keyword evidence="2 3" id="KW-0040">ANK repeat</keyword>
<accession>A0A813LQR8</accession>
<dbReference type="PANTHER" id="PTHR24126">
    <property type="entry name" value="ANKYRIN REPEAT, PH AND SEC7 DOMAIN CONTAINING PROTEIN SECG-RELATED"/>
    <property type="match status" value="1"/>
</dbReference>
<dbReference type="PROSITE" id="PS50088">
    <property type="entry name" value="ANK_REPEAT"/>
    <property type="match status" value="2"/>
</dbReference>
<dbReference type="EMBL" id="CAJNNW010036743">
    <property type="protein sequence ID" value="CAE8737211.1"/>
    <property type="molecule type" value="Genomic_DNA"/>
</dbReference>
<keyword evidence="1" id="KW-0677">Repeat</keyword>